<dbReference type="PANTHER" id="PTHR30290">
    <property type="entry name" value="PERIPLASMIC BINDING COMPONENT OF ABC TRANSPORTER"/>
    <property type="match status" value="1"/>
</dbReference>
<feature type="chain" id="PRO_5046150979" evidence="2">
    <location>
        <begin position="25"/>
        <end position="549"/>
    </location>
</feature>
<gene>
    <name evidence="4" type="ORF">I8J30_21800</name>
</gene>
<feature type="signal peptide" evidence="2">
    <location>
        <begin position="1"/>
        <end position="24"/>
    </location>
</feature>
<reference evidence="4 5" key="1">
    <citation type="submission" date="2021-04" db="EMBL/GenBank/DDBJ databases">
        <title>Paenibacillus sp. DLE-14 whole genome sequence.</title>
        <authorList>
            <person name="Ham Y.J."/>
        </authorList>
    </citation>
    <scope>NUCLEOTIDE SEQUENCE [LARGE SCALE GENOMIC DNA]</scope>
    <source>
        <strain evidence="4 5">DLE-14</strain>
    </source>
</reference>
<accession>A0ABS5CHR0</accession>
<dbReference type="PIRSF" id="PIRSF002741">
    <property type="entry name" value="MppA"/>
    <property type="match status" value="1"/>
</dbReference>
<dbReference type="SUPFAM" id="SSF53850">
    <property type="entry name" value="Periplasmic binding protein-like II"/>
    <property type="match status" value="1"/>
</dbReference>
<proteinExistence type="predicted"/>
<organism evidence="4 5">
    <name type="scientific">Paenibacillus lignilyticus</name>
    <dbReference type="NCBI Taxonomy" id="1172615"/>
    <lineage>
        <taxon>Bacteria</taxon>
        <taxon>Bacillati</taxon>
        <taxon>Bacillota</taxon>
        <taxon>Bacilli</taxon>
        <taxon>Bacillales</taxon>
        <taxon>Paenibacillaceae</taxon>
        <taxon>Paenibacillus</taxon>
    </lineage>
</organism>
<evidence type="ECO:0000313" key="4">
    <source>
        <dbReference type="EMBL" id="MBP3965349.1"/>
    </source>
</evidence>
<dbReference type="PANTHER" id="PTHR30290:SF59">
    <property type="entry name" value="OLIGOPEPTIDE ABC TRANSPORTER,SUBSTRATE-BINDING PROTEIN"/>
    <property type="match status" value="1"/>
</dbReference>
<evidence type="ECO:0000256" key="1">
    <source>
        <dbReference type="SAM" id="MobiDB-lite"/>
    </source>
</evidence>
<feature type="domain" description="Solute-binding protein family 5" evidence="3">
    <location>
        <begin position="108"/>
        <end position="464"/>
    </location>
</feature>
<dbReference type="Gene3D" id="3.40.190.10">
    <property type="entry name" value="Periplasmic binding protein-like II"/>
    <property type="match status" value="1"/>
</dbReference>
<keyword evidence="5" id="KW-1185">Reference proteome</keyword>
<dbReference type="Gene3D" id="3.90.76.10">
    <property type="entry name" value="Dipeptide-binding Protein, Domain 1"/>
    <property type="match status" value="1"/>
</dbReference>
<dbReference type="Proteomes" id="UP000673394">
    <property type="component" value="Unassembled WGS sequence"/>
</dbReference>
<dbReference type="InterPro" id="IPR000914">
    <property type="entry name" value="SBP_5_dom"/>
</dbReference>
<dbReference type="InterPro" id="IPR030678">
    <property type="entry name" value="Peptide/Ni-bd"/>
</dbReference>
<dbReference type="EMBL" id="JAGKSP010000010">
    <property type="protein sequence ID" value="MBP3965349.1"/>
    <property type="molecule type" value="Genomic_DNA"/>
</dbReference>
<keyword evidence="2" id="KW-0732">Signal</keyword>
<evidence type="ECO:0000256" key="2">
    <source>
        <dbReference type="SAM" id="SignalP"/>
    </source>
</evidence>
<evidence type="ECO:0000259" key="3">
    <source>
        <dbReference type="Pfam" id="PF00496"/>
    </source>
</evidence>
<evidence type="ECO:0000313" key="5">
    <source>
        <dbReference type="Proteomes" id="UP000673394"/>
    </source>
</evidence>
<feature type="compositionally biased region" description="Low complexity" evidence="1">
    <location>
        <begin position="27"/>
        <end position="48"/>
    </location>
</feature>
<dbReference type="CDD" id="cd00995">
    <property type="entry name" value="PBP2_NikA_DppA_OppA_like"/>
    <property type="match status" value="1"/>
</dbReference>
<comment type="caution">
    <text evidence="4">The sequence shown here is derived from an EMBL/GenBank/DDBJ whole genome shotgun (WGS) entry which is preliminary data.</text>
</comment>
<dbReference type="RefSeq" id="WP_210661691.1">
    <property type="nucleotide sequence ID" value="NZ_JAGKSP010000010.1"/>
</dbReference>
<dbReference type="InterPro" id="IPR039424">
    <property type="entry name" value="SBP_5"/>
</dbReference>
<feature type="region of interest" description="Disordered" evidence="1">
    <location>
        <begin position="27"/>
        <end position="58"/>
    </location>
</feature>
<sequence length="549" mass="59826">MRSKRSLPVVIVLALLTLVISACSGGTSNNSNSNTSSNNAPANNTQASDNAGTDASQPKDGGSLIIAVAADPTILNPNYASDRVSLTIDQALYAPLFQINNGKKTFYLAESLTPSADNLTYTLKLKNGLTWHDGEKLTADDVVFTFNKILEEKQNSFLRGNLIIGGKPIEAVKVDDTTVDFKLPSVSPAFEATLVQITPIPKHIFENEADIEKSTKNAAPIGSGAFKFKEYKTGEYLTLERFDNYFGGKPHLDSITYRVAKDTNAANLALQSGEINVKYLDPQDVATIDATGNFEIKPYSEGRLSYLNFNANSDTGILKKKEVRQALSYALNREELIQAAYSSADYAEQAHSILTPDTLYHTNDVASFDNDTAKAKELLKAAGVKEGQKLRFIVSSGNKVQESVSLYVQQKLKEVGLNVELQNMDASAFGDKAYDPKAADFEFFVGGYIMGSDPDAYSILYATGADYNTTHYSNAEVDGLWKQGAAEGDTAKRGEVYKKIQEIVADDAPLFPIGYTKTIVAMDKRYGGIDEAVLKPVVIFEDPSKLYLK</sequence>
<dbReference type="PROSITE" id="PS51257">
    <property type="entry name" value="PROKAR_LIPOPROTEIN"/>
    <property type="match status" value="1"/>
</dbReference>
<dbReference type="Pfam" id="PF00496">
    <property type="entry name" value="SBP_bac_5"/>
    <property type="match status" value="1"/>
</dbReference>
<name>A0ABS5CHR0_9BACL</name>
<dbReference type="Gene3D" id="3.10.105.10">
    <property type="entry name" value="Dipeptide-binding Protein, Domain 3"/>
    <property type="match status" value="1"/>
</dbReference>
<protein>
    <submittedName>
        <fullName evidence="4">ABC transporter substrate-binding protein</fullName>
    </submittedName>
</protein>